<organism evidence="2 3">
    <name type="scientific">Exophiala spinifera</name>
    <dbReference type="NCBI Taxonomy" id="91928"/>
    <lineage>
        <taxon>Eukaryota</taxon>
        <taxon>Fungi</taxon>
        <taxon>Dikarya</taxon>
        <taxon>Ascomycota</taxon>
        <taxon>Pezizomycotina</taxon>
        <taxon>Eurotiomycetes</taxon>
        <taxon>Chaetothyriomycetidae</taxon>
        <taxon>Chaetothyriales</taxon>
        <taxon>Herpotrichiellaceae</taxon>
        <taxon>Exophiala</taxon>
    </lineage>
</organism>
<proteinExistence type="predicted"/>
<dbReference type="RefSeq" id="XP_016237240.1">
    <property type="nucleotide sequence ID" value="XM_016378563.1"/>
</dbReference>
<dbReference type="EMBL" id="KN847494">
    <property type="protein sequence ID" value="KIW17024.1"/>
    <property type="molecule type" value="Genomic_DNA"/>
</dbReference>
<evidence type="ECO:0000313" key="2">
    <source>
        <dbReference type="EMBL" id="KIW17024.1"/>
    </source>
</evidence>
<evidence type="ECO:0000256" key="1">
    <source>
        <dbReference type="SAM" id="MobiDB-lite"/>
    </source>
</evidence>
<dbReference type="GeneID" id="27331298"/>
<gene>
    <name evidence="2" type="ORF">PV08_04215</name>
</gene>
<protein>
    <submittedName>
        <fullName evidence="2">Uncharacterized protein</fullName>
    </submittedName>
</protein>
<sequence length="364" mass="40712">MALVCKWTSAQGRPECRRIAGDGESMESRKDHFRVVPPSTFSLWVIEIYIKEQQKRMMELSTNEPERSVPASPPQGGEQTEMDAVTAVNSSPLPTRSRHAQTPSITKKRTNDEVYEPVQSPIRSPTALKASARHNKAESTVSFEDGNGVRKPNRHGIADDLRDSEGLGSKTQTIPGPEAERGHGESQASPNHASEQGLARRIERYQQELQVEFDQFQQSLAERDRTAELELLDWEELESRYQSEIQPKMAAEQEIMDEFQARFQASETCIPDAPKTSLTNRALAIHAVHASMQRLRGGTSCEEIKNANCNCWECRVLLGQEAGSLSSTLSRVQWNYWGMFEGLNPTGADRVMGDDALGARVDRE</sequence>
<dbReference type="VEuPathDB" id="FungiDB:PV08_04215"/>
<dbReference type="HOGENOM" id="CLU_760840_0_0_1"/>
<dbReference type="Proteomes" id="UP000053328">
    <property type="component" value="Unassembled WGS sequence"/>
</dbReference>
<dbReference type="AlphaFoldDB" id="A0A0D2C0B9"/>
<dbReference type="OrthoDB" id="5335351at2759"/>
<feature type="compositionally biased region" description="Polar residues" evidence="1">
    <location>
        <begin position="87"/>
        <end position="105"/>
    </location>
</feature>
<evidence type="ECO:0000313" key="3">
    <source>
        <dbReference type="Proteomes" id="UP000053328"/>
    </source>
</evidence>
<feature type="compositionally biased region" description="Basic and acidic residues" evidence="1">
    <location>
        <begin position="156"/>
        <end position="165"/>
    </location>
</feature>
<dbReference type="STRING" id="91928.A0A0D2C0B9"/>
<keyword evidence="3" id="KW-1185">Reference proteome</keyword>
<reference evidence="2 3" key="1">
    <citation type="submission" date="2015-01" db="EMBL/GenBank/DDBJ databases">
        <title>The Genome Sequence of Exophiala spinifera CBS89968.</title>
        <authorList>
            <consortium name="The Broad Institute Genomics Platform"/>
            <person name="Cuomo C."/>
            <person name="de Hoog S."/>
            <person name="Gorbushina A."/>
            <person name="Stielow B."/>
            <person name="Teixiera M."/>
            <person name="Abouelleil A."/>
            <person name="Chapman S.B."/>
            <person name="Priest M."/>
            <person name="Young S.K."/>
            <person name="Wortman J."/>
            <person name="Nusbaum C."/>
            <person name="Birren B."/>
        </authorList>
    </citation>
    <scope>NUCLEOTIDE SEQUENCE [LARGE SCALE GENOMIC DNA]</scope>
    <source>
        <strain evidence="2 3">CBS 89968</strain>
    </source>
</reference>
<name>A0A0D2C0B9_9EURO</name>
<accession>A0A0D2C0B9</accession>
<feature type="region of interest" description="Disordered" evidence="1">
    <location>
        <begin position="59"/>
        <end position="197"/>
    </location>
</feature>